<dbReference type="AlphaFoldDB" id="A0ABD1K1E9"/>
<evidence type="ECO:0000313" key="4">
    <source>
        <dbReference type="Proteomes" id="UP001591681"/>
    </source>
</evidence>
<dbReference type="Proteomes" id="UP001591681">
    <property type="component" value="Unassembled WGS sequence"/>
</dbReference>
<dbReference type="EMBL" id="JBHFQA010000009">
    <property type="protein sequence ID" value="KAL2092930.1"/>
    <property type="molecule type" value="Genomic_DNA"/>
</dbReference>
<gene>
    <name evidence="3" type="ORF">ACEWY4_010242</name>
</gene>
<sequence>MNQFRDDLEAERRGASDGGQRRVEQGAEQWADDDREQRQDRGPHPPAMEEQRAAPRTLAAEPPGASPVAWTRAAVPKLEESDDIEQYLTTFERLAVAYRWPQAYAAMDIVEAMDYDKVKEAVLAKYEMNEDFIGRGSKIQTSAQGRRPGSCIIMKDLYRKWIKPAGKTAEDIGEIIILEQYLRSLAPDVRVWAKEHSPASGQQAAEWVEAFLSARRGPKTFRFQRVSRPAAGGQPPYPHSLLLEAL</sequence>
<dbReference type="InterPro" id="IPR003309">
    <property type="entry name" value="SCAN_dom"/>
</dbReference>
<dbReference type="InterPro" id="IPR038269">
    <property type="entry name" value="SCAN_sf"/>
</dbReference>
<feature type="domain" description="SCAN box" evidence="2">
    <location>
        <begin position="154"/>
        <end position="209"/>
    </location>
</feature>
<feature type="compositionally biased region" description="Basic and acidic residues" evidence="1">
    <location>
        <begin position="1"/>
        <end position="25"/>
    </location>
</feature>
<dbReference type="PANTHER" id="PTHR46888:SF1">
    <property type="entry name" value="RIBONUCLEASE H"/>
    <property type="match status" value="1"/>
</dbReference>
<feature type="region of interest" description="Disordered" evidence="1">
    <location>
        <begin position="1"/>
        <end position="68"/>
    </location>
</feature>
<evidence type="ECO:0000256" key="1">
    <source>
        <dbReference type="SAM" id="MobiDB-lite"/>
    </source>
</evidence>
<dbReference type="PANTHER" id="PTHR46888">
    <property type="entry name" value="ZINC KNUCKLE DOMAINCONTAINING PROTEIN-RELATED"/>
    <property type="match status" value="1"/>
</dbReference>
<evidence type="ECO:0000313" key="3">
    <source>
        <dbReference type="EMBL" id="KAL2092930.1"/>
    </source>
</evidence>
<organism evidence="3 4">
    <name type="scientific">Coilia grayii</name>
    <name type="common">Gray's grenadier anchovy</name>
    <dbReference type="NCBI Taxonomy" id="363190"/>
    <lineage>
        <taxon>Eukaryota</taxon>
        <taxon>Metazoa</taxon>
        <taxon>Chordata</taxon>
        <taxon>Craniata</taxon>
        <taxon>Vertebrata</taxon>
        <taxon>Euteleostomi</taxon>
        <taxon>Actinopterygii</taxon>
        <taxon>Neopterygii</taxon>
        <taxon>Teleostei</taxon>
        <taxon>Clupei</taxon>
        <taxon>Clupeiformes</taxon>
        <taxon>Clupeoidei</taxon>
        <taxon>Engraulidae</taxon>
        <taxon>Coilinae</taxon>
        <taxon>Coilia</taxon>
    </lineage>
</organism>
<protein>
    <recommendedName>
        <fullName evidence="2">SCAN box domain-containing protein</fullName>
    </recommendedName>
</protein>
<dbReference type="Pfam" id="PF02023">
    <property type="entry name" value="SCAN"/>
    <property type="match status" value="1"/>
</dbReference>
<dbReference type="PROSITE" id="PS50804">
    <property type="entry name" value="SCAN_BOX"/>
    <property type="match status" value="1"/>
</dbReference>
<name>A0ABD1K1E9_9TELE</name>
<dbReference type="SUPFAM" id="SSF47353">
    <property type="entry name" value="Retrovirus capsid dimerization domain-like"/>
    <property type="match status" value="1"/>
</dbReference>
<accession>A0ABD1K1E9</accession>
<keyword evidence="4" id="KW-1185">Reference proteome</keyword>
<dbReference type="Gene3D" id="1.10.4020.10">
    <property type="entry name" value="DNA breaking-rejoining enzymes"/>
    <property type="match status" value="1"/>
</dbReference>
<reference evidence="3 4" key="1">
    <citation type="submission" date="2024-09" db="EMBL/GenBank/DDBJ databases">
        <title>A chromosome-level genome assembly of Gray's grenadier anchovy, Coilia grayii.</title>
        <authorList>
            <person name="Fu Z."/>
        </authorList>
    </citation>
    <scope>NUCLEOTIDE SEQUENCE [LARGE SCALE GENOMIC DNA]</scope>
    <source>
        <strain evidence="3">G4</strain>
        <tissue evidence="3">Muscle</tissue>
    </source>
</reference>
<proteinExistence type="predicted"/>
<comment type="caution">
    <text evidence="3">The sequence shown here is derived from an EMBL/GenBank/DDBJ whole genome shotgun (WGS) entry which is preliminary data.</text>
</comment>
<evidence type="ECO:0000259" key="2">
    <source>
        <dbReference type="PROSITE" id="PS50804"/>
    </source>
</evidence>
<feature type="compositionally biased region" description="Basic and acidic residues" evidence="1">
    <location>
        <begin position="35"/>
        <end position="53"/>
    </location>
</feature>